<feature type="compositionally biased region" description="Polar residues" evidence="1">
    <location>
        <begin position="757"/>
        <end position="766"/>
    </location>
</feature>
<feature type="region of interest" description="Disordered" evidence="1">
    <location>
        <begin position="598"/>
        <end position="617"/>
    </location>
</feature>
<keyword evidence="4" id="KW-1185">Reference proteome</keyword>
<accession>A0A9D3LS14</accession>
<evidence type="ECO:0000259" key="2">
    <source>
        <dbReference type="Pfam" id="PF12726"/>
    </source>
</evidence>
<comment type="caution">
    <text evidence="3">The sequence shown here is derived from an EMBL/GenBank/DDBJ whole genome shotgun (WGS) entry which is preliminary data.</text>
</comment>
<name>A0A9D3LS14_ANGAN</name>
<feature type="compositionally biased region" description="Basic and acidic residues" evidence="1">
    <location>
        <begin position="839"/>
        <end position="851"/>
    </location>
</feature>
<feature type="domain" description="Helicase Sen1 N-terminal" evidence="2">
    <location>
        <begin position="39"/>
        <end position="335"/>
    </location>
</feature>
<feature type="compositionally biased region" description="Polar residues" evidence="1">
    <location>
        <begin position="1414"/>
        <end position="1427"/>
    </location>
</feature>
<feature type="region of interest" description="Disordered" evidence="1">
    <location>
        <begin position="1404"/>
        <end position="1427"/>
    </location>
</feature>
<evidence type="ECO:0000313" key="4">
    <source>
        <dbReference type="Proteomes" id="UP001044222"/>
    </source>
</evidence>
<feature type="region of interest" description="Disordered" evidence="1">
    <location>
        <begin position="1000"/>
        <end position="1070"/>
    </location>
</feature>
<feature type="region of interest" description="Disordered" evidence="1">
    <location>
        <begin position="743"/>
        <end position="766"/>
    </location>
</feature>
<feature type="region of interest" description="Disordered" evidence="1">
    <location>
        <begin position="1244"/>
        <end position="1278"/>
    </location>
</feature>
<feature type="region of interest" description="Disordered" evidence="1">
    <location>
        <begin position="820"/>
        <end position="860"/>
    </location>
</feature>
<dbReference type="Pfam" id="PF12726">
    <property type="entry name" value="SEN1_N"/>
    <property type="match status" value="1"/>
</dbReference>
<dbReference type="EMBL" id="JAFIRN010000015">
    <property type="protein sequence ID" value="KAG5834519.1"/>
    <property type="molecule type" value="Genomic_DNA"/>
</dbReference>
<evidence type="ECO:0000256" key="1">
    <source>
        <dbReference type="SAM" id="MobiDB-lite"/>
    </source>
</evidence>
<reference evidence="3" key="1">
    <citation type="submission" date="2021-01" db="EMBL/GenBank/DDBJ databases">
        <title>A chromosome-scale assembly of European eel, Anguilla anguilla.</title>
        <authorList>
            <person name="Henkel C."/>
            <person name="Jong-Raadsen S.A."/>
            <person name="Dufour S."/>
            <person name="Weltzien F.-A."/>
            <person name="Palstra A.P."/>
            <person name="Pelster B."/>
            <person name="Spaink H.P."/>
            <person name="Van Den Thillart G.E."/>
            <person name="Jansen H."/>
            <person name="Zahm M."/>
            <person name="Klopp C."/>
            <person name="Cedric C."/>
            <person name="Louis A."/>
            <person name="Berthelot C."/>
            <person name="Parey E."/>
            <person name="Roest Crollius H."/>
            <person name="Montfort J."/>
            <person name="Robinson-Rechavi M."/>
            <person name="Bucao C."/>
            <person name="Bouchez O."/>
            <person name="Gislard M."/>
            <person name="Lluch J."/>
            <person name="Milhes M."/>
            <person name="Lampietro C."/>
            <person name="Lopez Roques C."/>
            <person name="Donnadieu C."/>
            <person name="Braasch I."/>
            <person name="Desvignes T."/>
            <person name="Postlethwait J."/>
            <person name="Bobe J."/>
            <person name="Guiguen Y."/>
            <person name="Dirks R."/>
        </authorList>
    </citation>
    <scope>NUCLEOTIDE SEQUENCE</scope>
    <source>
        <strain evidence="3">Tag_6206</strain>
        <tissue evidence="3">Liver</tissue>
    </source>
</reference>
<gene>
    <name evidence="3" type="ORF">ANANG_G00262360</name>
</gene>
<protein>
    <recommendedName>
        <fullName evidence="2">Helicase Sen1 N-terminal domain-containing protein</fullName>
    </recommendedName>
</protein>
<feature type="compositionally biased region" description="Polar residues" evidence="1">
    <location>
        <begin position="1246"/>
        <end position="1258"/>
    </location>
</feature>
<proteinExistence type="predicted"/>
<dbReference type="InterPro" id="IPR024481">
    <property type="entry name" value="Helicase_Sen1_N"/>
</dbReference>
<organism evidence="3 4">
    <name type="scientific">Anguilla anguilla</name>
    <name type="common">European freshwater eel</name>
    <name type="synonym">Muraena anguilla</name>
    <dbReference type="NCBI Taxonomy" id="7936"/>
    <lineage>
        <taxon>Eukaryota</taxon>
        <taxon>Metazoa</taxon>
        <taxon>Chordata</taxon>
        <taxon>Craniata</taxon>
        <taxon>Vertebrata</taxon>
        <taxon>Euteleostomi</taxon>
        <taxon>Actinopterygii</taxon>
        <taxon>Neopterygii</taxon>
        <taxon>Teleostei</taxon>
        <taxon>Anguilliformes</taxon>
        <taxon>Anguillidae</taxon>
        <taxon>Anguilla</taxon>
    </lineage>
</organism>
<sequence length="1588" mass="178542">MMSTCRWCTSVGPGASDLLQKYCSGSLSAEDEQAANDDLCFCLECVVEYHRARDELPSLHKRLWELETSRLLARFTQASEEELEEDDLLIVQDDQEIQVPKFTAAEYENFLRVPLTEILKYLKYPGEMCVEALCKMENSNSFQVFDKYQGIYLLLVHPNETVRRWAIRAARSLGKVDRDDFYDLQDIFTSMFCVIQCDIFQDSDIDTSYDPEKGEMALLPRHLYDSTNYKNYWLGICMLLTVLDAQAMDSLLLGPDKQTDIIQCILNTMEKGEEDESMDPFWPSLQCFMVILDRLGSKVWGQQIEPASAFQAITGSPSYTTEIENIRCKTMMSKVKVERACDDDMVTCSQIVYESDIKEKRKDSSIRSSASAESSSVIYEEIHSLVNVLQSDIGQGMRVHNSTFLWFFPFVESVMDLDDLSIVYTGEIIHYLCGGIKDVINGRIQTCDKVTEFFTLILVFIIELHLSKSRMNVLYYSVSNWVEVIVKCATLPCTAFPKGLDSGSNRVSSTSSLKSFYRKPQVSTVVPQACMLVIRSLLKEGGKLTLHSKSIQFLDMLNKQIREVSLKEWGLTVAEVKELQNCLKQIVKLMKDKSHKQATDRSLDALTPPPASNNAEPSYAENCCQTLKSEQRLISGQCSSNTIERDCVDMKMGESHVISVKKEPNVTEENFESVSELRPCLQLTRMIPDPGKLQELKTKLSPSLFTKLQDIAKKPPDSRNIKVEKSSNGEQCTVETFTKEGPLSSISGCQEGPENLRPSTSVSERRATGTQMAQCVSEGSEYGDDVPLSTVKGFLKKSQKFKSLETPTDRGLNQLSIATCGKGHNGPFDSSPEVSGATERMEQKGNNKERTAQGNHGSHLKTVEPALDVIVISDSESGKEDDVICVSRKKIDRCGSEKFKIKSEPLDAADLQKSPIHGDLSDIDSQMFEFETQEDVFSAWNDHNISSNVPAQETKQELLSCNEQLVRPGPSDPNNTLGYETEPISDEIIENALLEVEAQLKKQKHSPEPQVSNAEKTEYFVIPKRLPSKASGKGSPSRKKKEKDSVKNKVFRSSEQNKKSYQEATSSKFASKLPTSSFATPAIVPPKKVRKPVEPTSAVEKLGLKKKERKAFDLSQRSLDCVDQLRKHGQGVQVEQKKPTSRNRKSRLISPQKLIVKGHKKLLASQELQFFRQSRKKPPSLLSVAASEQAIAKQCPDQIRKTNSKWNDILNPGVIEEEQDKDEFVFLPSLLPDSVVNYSKREKQADQTLQESRSTIEISLSESKQSSTTTTTVHTDPLYYGEQKPHNHGIVDDAKKHSANEVDGDSDLREDAEGDADMMNLTQMEPVDMEMCSQMEDDDFFLTQRDPVDMEIESESQINTEKSPWMDRLGEGQDKAVTPLMGSVVQKPSTSQQQDDNVFLKPGMSPLSCRKAKPSTTKIYAPSSRSATLVQEMEKTAKPPPPVAKNKMIRPVLPVRKSLPQPEFKQPHPVNRSVPIQIGTIGSSPHVPSYKTYARPETPVNKVTPVDSGYKFDQSVLINTILKWTYDMFCSYSQFGVPSDLCNLPLKEVGNSYKSYEEYFETFYPLLLINTFEELAKDWEKNTHSGKL</sequence>
<dbReference type="Proteomes" id="UP001044222">
    <property type="component" value="Chromosome 15"/>
</dbReference>
<evidence type="ECO:0000313" key="3">
    <source>
        <dbReference type="EMBL" id="KAG5834519.1"/>
    </source>
</evidence>
<feature type="compositionally biased region" description="Low complexity" evidence="1">
    <location>
        <begin position="1259"/>
        <end position="1272"/>
    </location>
</feature>